<sequence>MPRATTTIPFHALRFEDDLPTLHEVERRLKSFLRALRRQRQAAQTGDDEGDRDKMDQFFDYLNEA</sequence>
<accession>A0A2S5JDT4</accession>
<organism evidence="1 2">
    <name type="scientific">Albidovulum inexpectatum</name>
    <dbReference type="NCBI Taxonomy" id="196587"/>
    <lineage>
        <taxon>Bacteria</taxon>
        <taxon>Pseudomonadati</taxon>
        <taxon>Pseudomonadota</taxon>
        <taxon>Alphaproteobacteria</taxon>
        <taxon>Rhodobacterales</taxon>
        <taxon>Paracoccaceae</taxon>
        <taxon>Albidovulum</taxon>
    </lineage>
</organism>
<dbReference type="AlphaFoldDB" id="A0A2S5JDT4"/>
<name>A0A2S5JDT4_9RHOB</name>
<keyword evidence="2" id="KW-1185">Reference proteome</keyword>
<gene>
    <name evidence="1" type="ORF">LV82_02864</name>
</gene>
<evidence type="ECO:0000313" key="2">
    <source>
        <dbReference type="Proteomes" id="UP000239736"/>
    </source>
</evidence>
<dbReference type="Proteomes" id="UP000239736">
    <property type="component" value="Unassembled WGS sequence"/>
</dbReference>
<proteinExistence type="predicted"/>
<comment type="caution">
    <text evidence="1">The sequence shown here is derived from an EMBL/GenBank/DDBJ whole genome shotgun (WGS) entry which is preliminary data.</text>
</comment>
<protein>
    <submittedName>
        <fullName evidence="1">Uncharacterized protein</fullName>
    </submittedName>
</protein>
<dbReference type="EMBL" id="PRDS01000014">
    <property type="protein sequence ID" value="PPB79435.1"/>
    <property type="molecule type" value="Genomic_DNA"/>
</dbReference>
<feature type="non-terminal residue" evidence="1">
    <location>
        <position position="65"/>
    </location>
</feature>
<evidence type="ECO:0000313" key="1">
    <source>
        <dbReference type="EMBL" id="PPB79435.1"/>
    </source>
</evidence>
<reference evidence="1 2" key="1">
    <citation type="submission" date="2018-01" db="EMBL/GenBank/DDBJ databases">
        <title>Genomic Encyclopedia of Archaeal and Bacterial Type Strains, Phase II (KMG-II): from individual species to whole genera.</title>
        <authorList>
            <person name="Goeker M."/>
        </authorList>
    </citation>
    <scope>NUCLEOTIDE SEQUENCE [LARGE SCALE GENOMIC DNA]</scope>
    <source>
        <strain evidence="1 2">DSM 12048</strain>
    </source>
</reference>